<evidence type="ECO:0000256" key="10">
    <source>
        <dbReference type="ARBA" id="ARBA00023242"/>
    </source>
</evidence>
<dbReference type="PRINTS" id="PR00047">
    <property type="entry name" value="STROIDFINGER"/>
</dbReference>
<dbReference type="Pfam" id="PF00105">
    <property type="entry name" value="zf-C4"/>
    <property type="match status" value="1"/>
</dbReference>
<feature type="domain" description="Nuclear receptor" evidence="12">
    <location>
        <begin position="215"/>
        <end position="266"/>
    </location>
</feature>
<evidence type="ECO:0000256" key="8">
    <source>
        <dbReference type="ARBA" id="ARBA00023163"/>
    </source>
</evidence>
<evidence type="ECO:0000256" key="1">
    <source>
        <dbReference type="ARBA" id="ARBA00004123"/>
    </source>
</evidence>
<keyword evidence="7" id="KW-0238">DNA-binding</keyword>
<evidence type="ECO:0000256" key="5">
    <source>
        <dbReference type="ARBA" id="ARBA00022833"/>
    </source>
</evidence>
<keyword evidence="10" id="KW-0539">Nucleus</keyword>
<dbReference type="GO" id="GO:0000978">
    <property type="term" value="F:RNA polymerase II cis-regulatory region sequence-specific DNA binding"/>
    <property type="evidence" value="ECO:0007669"/>
    <property type="project" value="TreeGrafter"/>
</dbReference>
<accession>A0A336MXL2</accession>
<evidence type="ECO:0000256" key="3">
    <source>
        <dbReference type="ARBA" id="ARBA00022723"/>
    </source>
</evidence>
<evidence type="ECO:0000259" key="12">
    <source>
        <dbReference type="PROSITE" id="PS51030"/>
    </source>
</evidence>
<organism evidence="14">
    <name type="scientific">Culicoides sonorensis</name>
    <name type="common">Biting midge</name>
    <dbReference type="NCBI Taxonomy" id="179676"/>
    <lineage>
        <taxon>Eukaryota</taxon>
        <taxon>Metazoa</taxon>
        <taxon>Ecdysozoa</taxon>
        <taxon>Arthropoda</taxon>
        <taxon>Hexapoda</taxon>
        <taxon>Insecta</taxon>
        <taxon>Pterygota</taxon>
        <taxon>Neoptera</taxon>
        <taxon>Endopterygota</taxon>
        <taxon>Diptera</taxon>
        <taxon>Nematocera</taxon>
        <taxon>Chironomoidea</taxon>
        <taxon>Ceratopogonidae</taxon>
        <taxon>Ceratopogoninae</taxon>
        <taxon>Culicoides</taxon>
        <taxon>Monoculicoides</taxon>
    </lineage>
</organism>
<dbReference type="GO" id="GO:0045944">
    <property type="term" value="P:positive regulation of transcription by RNA polymerase II"/>
    <property type="evidence" value="ECO:0007669"/>
    <property type="project" value="TreeGrafter"/>
</dbReference>
<dbReference type="InterPro" id="IPR013088">
    <property type="entry name" value="Znf_NHR/GATA"/>
</dbReference>
<dbReference type="PANTHER" id="PTHR24082">
    <property type="entry name" value="NUCLEAR HORMONE RECEPTOR"/>
    <property type="match status" value="1"/>
</dbReference>
<evidence type="ECO:0000256" key="2">
    <source>
        <dbReference type="ARBA" id="ARBA00008092"/>
    </source>
</evidence>
<dbReference type="GO" id="GO:0005634">
    <property type="term" value="C:nucleus"/>
    <property type="evidence" value="ECO:0007669"/>
    <property type="project" value="UniProtKB-SubCell"/>
</dbReference>
<comment type="similarity">
    <text evidence="2">Belongs to the nuclear hormone receptor family. NR1 subfamily.</text>
</comment>
<feature type="compositionally biased region" description="Basic and acidic residues" evidence="11">
    <location>
        <begin position="90"/>
        <end position="108"/>
    </location>
</feature>
<evidence type="ECO:0000313" key="14">
    <source>
        <dbReference type="EMBL" id="SSX33433.1"/>
    </source>
</evidence>
<reference evidence="13" key="1">
    <citation type="submission" date="2018-04" db="EMBL/GenBank/DDBJ databases">
        <authorList>
            <person name="Go L.Y."/>
            <person name="Mitchell J.A."/>
        </authorList>
    </citation>
    <scope>NUCLEOTIDE SEQUENCE</scope>
    <source>
        <tissue evidence="13">Whole organism</tissue>
    </source>
</reference>
<keyword evidence="4" id="KW-0863">Zinc-finger</keyword>
<evidence type="ECO:0000256" key="9">
    <source>
        <dbReference type="ARBA" id="ARBA00023170"/>
    </source>
</evidence>
<dbReference type="GO" id="GO:0030154">
    <property type="term" value="P:cell differentiation"/>
    <property type="evidence" value="ECO:0007669"/>
    <property type="project" value="TreeGrafter"/>
</dbReference>
<dbReference type="Gene3D" id="3.30.50.10">
    <property type="entry name" value="Erythroid Transcription Factor GATA-1, subunit A"/>
    <property type="match status" value="1"/>
</dbReference>
<evidence type="ECO:0000256" key="11">
    <source>
        <dbReference type="SAM" id="MobiDB-lite"/>
    </source>
</evidence>
<feature type="compositionally biased region" description="Basic and acidic residues" evidence="11">
    <location>
        <begin position="58"/>
        <end position="70"/>
    </location>
</feature>
<dbReference type="EMBL" id="UFQT01002431">
    <property type="protein sequence ID" value="SSX33433.1"/>
    <property type="molecule type" value="Genomic_DNA"/>
</dbReference>
<dbReference type="GO" id="GO:0009755">
    <property type="term" value="P:hormone-mediated signaling pathway"/>
    <property type="evidence" value="ECO:0007669"/>
    <property type="project" value="TreeGrafter"/>
</dbReference>
<gene>
    <name evidence="14" type="primary">CSON006453</name>
</gene>
<sequence>MGCATIQDGSSDTQKLEDKNNKKQSKILQETVKKTVNLKESHSALVKLLESAPISDTKGTEEPKKLDNFKNNHHQHYRDDQNKLSGNDCSIKKTENQPIESKSEDESKYTSWKKTRVAREWREKKIKEEESKKRQKLDVTQLRNVTAQILDTDDDSLSECEHHHNHIHRRNSTSDDTSSSEYGQNDSGCDSDCPDNINELCKNFNEKLSEENQDGFFRRSIQQKIQYRPCTKNQQCSILRINRNRCQYCRLKKCIAVGMSRDGKSHT</sequence>
<feature type="region of interest" description="Disordered" evidence="11">
    <location>
        <begin position="161"/>
        <end position="190"/>
    </location>
</feature>
<comment type="subcellular location">
    <subcellularLocation>
        <location evidence="1">Nucleus</location>
    </subcellularLocation>
</comment>
<dbReference type="SMART" id="SM00399">
    <property type="entry name" value="ZnF_C4"/>
    <property type="match status" value="1"/>
</dbReference>
<dbReference type="SUPFAM" id="SSF57716">
    <property type="entry name" value="Glucocorticoid receptor-like (DNA-binding domain)"/>
    <property type="match status" value="1"/>
</dbReference>
<protein>
    <submittedName>
        <fullName evidence="14">CSON006453 protein</fullName>
    </submittedName>
</protein>
<keyword evidence="6" id="KW-0805">Transcription regulation</keyword>
<proteinExistence type="inferred from homology"/>
<dbReference type="PANTHER" id="PTHR24082:SF473">
    <property type="entry name" value="ECDYSONE-INDUCED PROTEIN 75B, ISOFORM B"/>
    <property type="match status" value="1"/>
</dbReference>
<evidence type="ECO:0000256" key="7">
    <source>
        <dbReference type="ARBA" id="ARBA00023125"/>
    </source>
</evidence>
<evidence type="ECO:0000256" key="6">
    <source>
        <dbReference type="ARBA" id="ARBA00023015"/>
    </source>
</evidence>
<dbReference type="GO" id="GO:0004879">
    <property type="term" value="F:nuclear receptor activity"/>
    <property type="evidence" value="ECO:0007669"/>
    <property type="project" value="TreeGrafter"/>
</dbReference>
<dbReference type="GO" id="GO:0000122">
    <property type="term" value="P:negative regulation of transcription by RNA polymerase II"/>
    <property type="evidence" value="ECO:0007669"/>
    <property type="project" value="TreeGrafter"/>
</dbReference>
<reference evidence="14" key="2">
    <citation type="submission" date="2018-07" db="EMBL/GenBank/DDBJ databases">
        <authorList>
            <person name="Quirk P.G."/>
            <person name="Krulwich T.A."/>
        </authorList>
    </citation>
    <scope>NUCLEOTIDE SEQUENCE</scope>
</reference>
<keyword evidence="8" id="KW-0804">Transcription</keyword>
<evidence type="ECO:0000256" key="4">
    <source>
        <dbReference type="ARBA" id="ARBA00022771"/>
    </source>
</evidence>
<keyword evidence="9" id="KW-0675">Receptor</keyword>
<dbReference type="EMBL" id="UFQS01002431">
    <property type="protein sequence ID" value="SSX14014.1"/>
    <property type="molecule type" value="Genomic_DNA"/>
</dbReference>
<dbReference type="VEuPathDB" id="VectorBase:CSON006453"/>
<keyword evidence="3" id="KW-0479">Metal-binding</keyword>
<dbReference type="GO" id="GO:0008270">
    <property type="term" value="F:zinc ion binding"/>
    <property type="evidence" value="ECO:0007669"/>
    <property type="project" value="UniProtKB-KW"/>
</dbReference>
<dbReference type="AlphaFoldDB" id="A0A336MXL2"/>
<dbReference type="InterPro" id="IPR050234">
    <property type="entry name" value="Nuclear_hormone_rcpt_NR1"/>
</dbReference>
<keyword evidence="5" id="KW-0862">Zinc</keyword>
<feature type="region of interest" description="Disordered" evidence="11">
    <location>
        <begin position="51"/>
        <end position="113"/>
    </location>
</feature>
<name>A0A336MXL2_CULSO</name>
<dbReference type="PROSITE" id="PS51030">
    <property type="entry name" value="NUCLEAR_REC_DBD_2"/>
    <property type="match status" value="1"/>
</dbReference>
<evidence type="ECO:0000313" key="13">
    <source>
        <dbReference type="EMBL" id="SSX14014.1"/>
    </source>
</evidence>
<dbReference type="InterPro" id="IPR001628">
    <property type="entry name" value="Znf_hrmn_rcpt"/>
</dbReference>
<feature type="region of interest" description="Disordered" evidence="11">
    <location>
        <begin position="1"/>
        <end position="25"/>
    </location>
</feature>